<feature type="coiled-coil region" evidence="1">
    <location>
        <begin position="54"/>
        <end position="85"/>
    </location>
</feature>
<keyword evidence="3" id="KW-1185">Reference proteome</keyword>
<proteinExistence type="predicted"/>
<reference evidence="2 3" key="1">
    <citation type="journal article" date="2017" name="Environ. Microbiol.">
        <title>Decay of the glycolytic pathway and adaptation to intranuclear parasitism within Enterocytozoonidae microsporidia.</title>
        <authorList>
            <person name="Wiredu Boakye D."/>
            <person name="Jaroenlak P."/>
            <person name="Prachumwat A."/>
            <person name="Williams T.A."/>
            <person name="Bateman K.S."/>
            <person name="Itsathitphaisarn O."/>
            <person name="Sritunyalucksana K."/>
            <person name="Paszkiewicz K.H."/>
            <person name="Moore K.A."/>
            <person name="Stentiford G.D."/>
            <person name="Williams B.A."/>
        </authorList>
    </citation>
    <scope>NUCLEOTIDE SEQUENCE [LARGE SCALE GENOMIC DNA]</scope>
    <source>
        <strain evidence="2 3">GB1</strain>
    </source>
</reference>
<dbReference type="VEuPathDB" id="MicrosporidiaDB:A0H76_709"/>
<comment type="caution">
    <text evidence="2">The sequence shown here is derived from an EMBL/GenBank/DDBJ whole genome shotgun (WGS) entry which is preliminary data.</text>
</comment>
<evidence type="ECO:0000313" key="2">
    <source>
        <dbReference type="EMBL" id="ORD96769.1"/>
    </source>
</evidence>
<protein>
    <submittedName>
        <fullName evidence="2">Uncharacterized protein</fullName>
    </submittedName>
</protein>
<dbReference type="VEuPathDB" id="MicrosporidiaDB:HERIO_1311"/>
<dbReference type="AlphaFoldDB" id="A0A1X0QAE5"/>
<organism evidence="2 3">
    <name type="scientific">Hepatospora eriocheir</name>
    <dbReference type="NCBI Taxonomy" id="1081669"/>
    <lineage>
        <taxon>Eukaryota</taxon>
        <taxon>Fungi</taxon>
        <taxon>Fungi incertae sedis</taxon>
        <taxon>Microsporidia</taxon>
        <taxon>Hepatosporidae</taxon>
        <taxon>Hepatospora</taxon>
    </lineage>
</organism>
<gene>
    <name evidence="2" type="ORF">HERIO_1311</name>
</gene>
<dbReference type="Proteomes" id="UP000192356">
    <property type="component" value="Unassembled WGS sequence"/>
</dbReference>
<dbReference type="EMBL" id="LVKB01000062">
    <property type="protein sequence ID" value="ORD96769.1"/>
    <property type="molecule type" value="Genomic_DNA"/>
</dbReference>
<sequence>MGKNQDHFEFTVIGTKGTKRNRLPIEIDLNEELSFKILNENKVVEEIKLNSIDSEEIKANKKAKKANLNKKNKKNKKTKKEEIRQLDSISQYEDTQTLFIPEQKESIKSDEIYKVIKKQNINELILESLKFLKVTGQTAIDIYKACSANYFKDIDYNKEIEQTNKRIIEVENEINKWNDIYKSISQFDMEIANLEEIYTERDKEMLRIENERIKKSFLTKSINMGLLKGRIENKLEKYKKRANDLLSKFLLTSEIEEYPLFLLKAMAKN</sequence>
<feature type="coiled-coil region" evidence="1">
    <location>
        <begin position="160"/>
        <end position="248"/>
    </location>
</feature>
<evidence type="ECO:0000256" key="1">
    <source>
        <dbReference type="SAM" id="Coils"/>
    </source>
</evidence>
<accession>A0A1X0QAE5</accession>
<name>A0A1X0QAE5_9MICR</name>
<keyword evidence="1" id="KW-0175">Coiled coil</keyword>
<evidence type="ECO:0000313" key="3">
    <source>
        <dbReference type="Proteomes" id="UP000192356"/>
    </source>
</evidence>